<organism evidence="2">
    <name type="scientific">freshwater metagenome</name>
    <dbReference type="NCBI Taxonomy" id="449393"/>
    <lineage>
        <taxon>unclassified sequences</taxon>
        <taxon>metagenomes</taxon>
        <taxon>ecological metagenomes</taxon>
    </lineage>
</organism>
<feature type="compositionally biased region" description="Low complexity" evidence="1">
    <location>
        <begin position="190"/>
        <end position="205"/>
    </location>
</feature>
<accession>A0A6J7VM80</accession>
<feature type="compositionally biased region" description="Polar residues" evidence="1">
    <location>
        <begin position="177"/>
        <end position="189"/>
    </location>
</feature>
<dbReference type="EMBL" id="CAFBRC010000085">
    <property type="protein sequence ID" value="CAB5077117.1"/>
    <property type="molecule type" value="Genomic_DNA"/>
</dbReference>
<sequence length="205" mass="21720">MSIGGSQQRRRKVSGVSRFSIGTDHSSEIDFMAARACERRACANGFRTIHTLGGGGPSLFLESSGKSSSGMASARSIALHQFRKYFSAPRPWKARIAINPAEFVGGFNAAATIALSGRIRPGAMSRDCAIPSRSIQSNLTMASARRFFTWCKPEVRRQGSSRGGDGGAASTDANSSFAHSSFPLSRNTDSTSLRNSTKSSTSSAA</sequence>
<evidence type="ECO:0000313" key="2">
    <source>
        <dbReference type="EMBL" id="CAB5077117.1"/>
    </source>
</evidence>
<evidence type="ECO:0000256" key="1">
    <source>
        <dbReference type="SAM" id="MobiDB-lite"/>
    </source>
</evidence>
<proteinExistence type="predicted"/>
<dbReference type="AlphaFoldDB" id="A0A6J7VM80"/>
<reference evidence="2" key="1">
    <citation type="submission" date="2020-05" db="EMBL/GenBank/DDBJ databases">
        <authorList>
            <person name="Chiriac C."/>
            <person name="Salcher M."/>
            <person name="Ghai R."/>
            <person name="Kavagutti S V."/>
        </authorList>
    </citation>
    <scope>NUCLEOTIDE SEQUENCE</scope>
</reference>
<gene>
    <name evidence="2" type="ORF">UFOPK4367_01149</name>
</gene>
<name>A0A6J7VM80_9ZZZZ</name>
<protein>
    <submittedName>
        <fullName evidence="2">Unannotated protein</fullName>
    </submittedName>
</protein>
<feature type="region of interest" description="Disordered" evidence="1">
    <location>
        <begin position="156"/>
        <end position="205"/>
    </location>
</feature>